<dbReference type="CDD" id="cd11393">
    <property type="entry name" value="bHLH_AtbHLH_like"/>
    <property type="match status" value="1"/>
</dbReference>
<dbReference type="SUPFAM" id="SSF47459">
    <property type="entry name" value="HLH, helix-loop-helix DNA-binding domain"/>
    <property type="match status" value="1"/>
</dbReference>
<dbReference type="PROSITE" id="PS50888">
    <property type="entry name" value="BHLH"/>
    <property type="match status" value="1"/>
</dbReference>
<evidence type="ECO:0000256" key="2">
    <source>
        <dbReference type="ARBA" id="ARBA00023015"/>
    </source>
</evidence>
<dbReference type="InterPro" id="IPR036638">
    <property type="entry name" value="HLH_DNA-bd_sf"/>
</dbReference>
<dbReference type="GO" id="GO:0005634">
    <property type="term" value="C:nucleus"/>
    <property type="evidence" value="ECO:0007669"/>
    <property type="project" value="UniProtKB-SubCell"/>
</dbReference>
<dbReference type="GO" id="GO:0000978">
    <property type="term" value="F:RNA polymerase II cis-regulatory region sequence-specific DNA binding"/>
    <property type="evidence" value="ECO:0007669"/>
    <property type="project" value="TreeGrafter"/>
</dbReference>
<feature type="domain" description="BHLH" evidence="5">
    <location>
        <begin position="164"/>
        <end position="213"/>
    </location>
</feature>
<dbReference type="EMBL" id="JAJJMB010013673">
    <property type="protein sequence ID" value="KAI3866320.1"/>
    <property type="molecule type" value="Genomic_DNA"/>
</dbReference>
<comment type="caution">
    <text evidence="6">The sequence shown here is derived from an EMBL/GenBank/DDBJ whole genome shotgun (WGS) entry which is preliminary data.</text>
</comment>
<proteinExistence type="predicted"/>
<evidence type="ECO:0000256" key="4">
    <source>
        <dbReference type="ARBA" id="ARBA00023242"/>
    </source>
</evidence>
<reference evidence="6" key="1">
    <citation type="submission" date="2022-04" db="EMBL/GenBank/DDBJ databases">
        <title>A functionally conserved STORR gene fusion in Papaver species that diverged 16.8 million years ago.</title>
        <authorList>
            <person name="Catania T."/>
        </authorList>
    </citation>
    <scope>NUCLEOTIDE SEQUENCE</scope>
    <source>
        <strain evidence="6">S-188037</strain>
    </source>
</reference>
<evidence type="ECO:0000256" key="3">
    <source>
        <dbReference type="ARBA" id="ARBA00023163"/>
    </source>
</evidence>
<dbReference type="Proteomes" id="UP001202328">
    <property type="component" value="Unassembled WGS sequence"/>
</dbReference>
<accession>A0AAD4S6P9</accession>
<dbReference type="AlphaFoldDB" id="A0AAD4S6P9"/>
<dbReference type="PANTHER" id="PTHR16223">
    <property type="entry name" value="TRANSCRIPTION FACTOR BHLH83-RELATED"/>
    <property type="match status" value="1"/>
</dbReference>
<evidence type="ECO:0000259" key="5">
    <source>
        <dbReference type="PROSITE" id="PS50888"/>
    </source>
</evidence>
<dbReference type="InterPro" id="IPR045239">
    <property type="entry name" value="bHLH95_bHLH"/>
</dbReference>
<evidence type="ECO:0000313" key="6">
    <source>
        <dbReference type="EMBL" id="KAI3866320.1"/>
    </source>
</evidence>
<dbReference type="PANTHER" id="PTHR16223:SF138">
    <property type="entry name" value="TRANSCRIPTION FACTOR BHLH103-LIKE"/>
    <property type="match status" value="1"/>
</dbReference>
<dbReference type="Gene3D" id="4.10.280.10">
    <property type="entry name" value="Helix-loop-helix DNA-binding domain"/>
    <property type="match status" value="1"/>
</dbReference>
<dbReference type="InterPro" id="IPR011598">
    <property type="entry name" value="bHLH_dom"/>
</dbReference>
<keyword evidence="3" id="KW-0804">Transcription</keyword>
<keyword evidence="2" id="KW-0805">Transcription regulation</keyword>
<name>A0AAD4S6P9_9MAGN</name>
<protein>
    <recommendedName>
        <fullName evidence="5">BHLH domain-containing protein</fullName>
    </recommendedName>
</protein>
<sequence length="269" mass="30337">MPNYNSGDLHEGKISVSGNDFFHESQLSNDQLLGSFSPLPTIEIPSSHNYLSLPGLQPISDASSTSSIFASASTTAMHGDTTIEQLYAQNFFAAQRYSNDNERKRPTIRSDIGLGEYPTIDKKMKNIVGTVEKRISEQTRGKQLLKSEKKRLLEPTKAKQQQFVDRQVENKNRTKKSQKIGDRITTLQKLVSSFGKTDNASVLKEASDHIKMLHNQIQILTNPYFRSDAFLHYYHLQGGTEEINNGLRKRGLCLVPVSFTHKIIKQEIP</sequence>
<keyword evidence="4" id="KW-0539">Nucleus</keyword>
<dbReference type="InterPro" id="IPR045843">
    <property type="entry name" value="IND-like"/>
</dbReference>
<evidence type="ECO:0000256" key="1">
    <source>
        <dbReference type="ARBA" id="ARBA00004123"/>
    </source>
</evidence>
<organism evidence="6 7">
    <name type="scientific">Papaver atlanticum</name>
    <dbReference type="NCBI Taxonomy" id="357466"/>
    <lineage>
        <taxon>Eukaryota</taxon>
        <taxon>Viridiplantae</taxon>
        <taxon>Streptophyta</taxon>
        <taxon>Embryophyta</taxon>
        <taxon>Tracheophyta</taxon>
        <taxon>Spermatophyta</taxon>
        <taxon>Magnoliopsida</taxon>
        <taxon>Ranunculales</taxon>
        <taxon>Papaveraceae</taxon>
        <taxon>Papaveroideae</taxon>
        <taxon>Papaver</taxon>
    </lineage>
</organism>
<dbReference type="GO" id="GO:0046983">
    <property type="term" value="F:protein dimerization activity"/>
    <property type="evidence" value="ECO:0007669"/>
    <property type="project" value="InterPro"/>
</dbReference>
<comment type="subcellular location">
    <subcellularLocation>
        <location evidence="1">Nucleus</location>
    </subcellularLocation>
</comment>
<dbReference type="GO" id="GO:0000981">
    <property type="term" value="F:DNA-binding transcription factor activity, RNA polymerase II-specific"/>
    <property type="evidence" value="ECO:0007669"/>
    <property type="project" value="TreeGrafter"/>
</dbReference>
<gene>
    <name evidence="6" type="ORF">MKW98_007975</name>
</gene>
<keyword evidence="7" id="KW-1185">Reference proteome</keyword>
<evidence type="ECO:0000313" key="7">
    <source>
        <dbReference type="Proteomes" id="UP001202328"/>
    </source>
</evidence>